<sequence>MGVTPIVTSAGELEDPVAGEPGALLRRRYLAASTAIRHTGKPACLVISDLDAGIGRHRDDKTTVNNQIVAATLMNLCDDPTRVSVGGEWRADDRARCERVPIVVTGNDLSRVYAPLTRSGRMDLWMWEPTRDEIAEMVHQLLKDDQRPGGYGGIEDARRFVDAFDAQPLDFFGAARSRCVDDDVRAFVDRVGVESLGTRLLSSGDKIKSKSVVVGRGDVSLEALVRAGRAIEREQQNVLDVRLSREYLANWDDDGSSAAEVARRRADDRRRADGLAVAADAEEARRRHRVAEAEERARREAAEGALAAAAERALRDAHDALSDETRAARRVAVGVTWPSEDDDVADSVHASVAHSSEGAEDGADDLRGGAPPPWTCLDAIECFRLLRDADACAVAVDVRPRRDHDREAIAGSVSAPAATLSGGVSDRVVTPCVDGMASTLRELGVDASRPVVVIHPGDDDGAKYAAAALRRLVSEGYVRVVEMRGGIKAWLKYYTPSGKPRPRYVGYGKDNEETFWTASN</sequence>
<dbReference type="PANTHER" id="PTHR32429">
    <property type="match status" value="1"/>
</dbReference>
<dbReference type="GO" id="GO:0009570">
    <property type="term" value="C:chloroplast stroma"/>
    <property type="evidence" value="ECO:0007669"/>
    <property type="project" value="UniProtKB-SubCell"/>
</dbReference>
<comment type="subcellular location">
    <subcellularLocation>
        <location evidence="1 6">Plastid</location>
        <location evidence="1 6">Chloroplast stroma</location>
    </subcellularLocation>
</comment>
<name>A0A7R9TAG2_MICPS</name>
<evidence type="ECO:0000256" key="7">
    <source>
        <dbReference type="SAM" id="MobiDB-lite"/>
    </source>
</evidence>
<keyword evidence="6" id="KW-0150">Chloroplast</keyword>
<gene>
    <name evidence="9" type="ORF">MPUS1402_LOCUS2101</name>
</gene>
<dbReference type="EMBL" id="HBDY01002769">
    <property type="protein sequence ID" value="CAD8230053.1"/>
    <property type="molecule type" value="Transcribed_RNA"/>
</dbReference>
<evidence type="ECO:0000256" key="4">
    <source>
        <dbReference type="ARBA" id="ARBA00025556"/>
    </source>
</evidence>
<feature type="compositionally biased region" description="Low complexity" evidence="7">
    <location>
        <begin position="347"/>
        <end position="356"/>
    </location>
</feature>
<dbReference type="GO" id="GO:0016887">
    <property type="term" value="F:ATP hydrolysis activity"/>
    <property type="evidence" value="ECO:0007669"/>
    <property type="project" value="UniProtKB-UniRule"/>
</dbReference>
<dbReference type="InterPro" id="IPR048571">
    <property type="entry name" value="RuBisCO_activase_AAA_helical"/>
</dbReference>
<dbReference type="GO" id="GO:0046863">
    <property type="term" value="F:ribulose-1,5-bisphosphate carboxylase/oxygenase activator activity"/>
    <property type="evidence" value="ECO:0007669"/>
    <property type="project" value="UniProtKB-UniRule"/>
</dbReference>
<comment type="function">
    <text evidence="4 6">Activation of RuBisCO (ribulose-1,5-bisphosphate carboxylase/oxygenase; EC 4.1.1.39) involves the ATP-dependent carboxylation of the epsilon-amino group of lysine leading to a carbamate structure.</text>
</comment>
<dbReference type="AlphaFoldDB" id="A0A7R9TAG2"/>
<organism evidence="9">
    <name type="scientific">Micromonas pusilla</name>
    <name type="common">Picoplanktonic green alga</name>
    <name type="synonym">Chromulina pusilla</name>
    <dbReference type="NCBI Taxonomy" id="38833"/>
    <lineage>
        <taxon>Eukaryota</taxon>
        <taxon>Viridiplantae</taxon>
        <taxon>Chlorophyta</taxon>
        <taxon>Mamiellophyceae</taxon>
        <taxon>Mamiellales</taxon>
        <taxon>Mamiellaceae</taxon>
        <taxon>Micromonas</taxon>
    </lineage>
</organism>
<proteinExistence type="inferred from homology"/>
<dbReference type="InterPro" id="IPR003959">
    <property type="entry name" value="ATPase_AAA_core"/>
</dbReference>
<feature type="region of interest" description="Disordered" evidence="7">
    <location>
        <begin position="281"/>
        <end position="302"/>
    </location>
</feature>
<dbReference type="InterPro" id="IPR036873">
    <property type="entry name" value="Rhodanese-like_dom_sf"/>
</dbReference>
<dbReference type="InterPro" id="IPR044960">
    <property type="entry name" value="RCA-like"/>
</dbReference>
<dbReference type="Pfam" id="PF21228">
    <property type="entry name" value="RuBisCO_activase_AAA_helical"/>
    <property type="match status" value="1"/>
</dbReference>
<evidence type="ECO:0000259" key="8">
    <source>
        <dbReference type="PROSITE" id="PS50206"/>
    </source>
</evidence>
<protein>
    <recommendedName>
        <fullName evidence="6">Ribulose bisphosphate carboxylase/oxygenase activase, chloroplastic</fullName>
        <shortName evidence="6">RA</shortName>
        <shortName evidence="6">RuBisCO activase</shortName>
    </recommendedName>
</protein>
<evidence type="ECO:0000256" key="5">
    <source>
        <dbReference type="ARBA" id="ARBA00025781"/>
    </source>
</evidence>
<accession>A0A7R9TAG2</accession>
<keyword evidence="2 6" id="KW-0547">Nucleotide-binding</keyword>
<dbReference type="SUPFAM" id="SSF52540">
    <property type="entry name" value="P-loop containing nucleoside triphosphate hydrolases"/>
    <property type="match status" value="1"/>
</dbReference>
<keyword evidence="6" id="KW-0934">Plastid</keyword>
<reference evidence="9" key="1">
    <citation type="submission" date="2021-01" db="EMBL/GenBank/DDBJ databases">
        <authorList>
            <person name="Corre E."/>
            <person name="Pelletier E."/>
            <person name="Niang G."/>
            <person name="Scheremetjew M."/>
            <person name="Finn R."/>
            <person name="Kale V."/>
            <person name="Holt S."/>
            <person name="Cochrane G."/>
            <person name="Meng A."/>
            <person name="Brown T."/>
            <person name="Cohen L."/>
        </authorList>
    </citation>
    <scope>NUCLEOTIDE SEQUENCE</scope>
    <source>
        <strain evidence="9">RCC1614</strain>
    </source>
</reference>
<feature type="domain" description="Rhodanese" evidence="8">
    <location>
        <begin position="393"/>
        <end position="499"/>
    </location>
</feature>
<dbReference type="Gene3D" id="3.40.250.10">
    <property type="entry name" value="Rhodanese-like domain"/>
    <property type="match status" value="1"/>
</dbReference>
<dbReference type="CDD" id="cd00158">
    <property type="entry name" value="RHOD"/>
    <property type="match status" value="1"/>
</dbReference>
<feature type="region of interest" description="Disordered" evidence="7">
    <location>
        <begin position="340"/>
        <end position="367"/>
    </location>
</feature>
<dbReference type="GO" id="GO:0005524">
    <property type="term" value="F:ATP binding"/>
    <property type="evidence" value="ECO:0007669"/>
    <property type="project" value="UniProtKB-UniRule"/>
</dbReference>
<dbReference type="Pfam" id="PF00004">
    <property type="entry name" value="AAA"/>
    <property type="match status" value="1"/>
</dbReference>
<dbReference type="PANTHER" id="PTHR32429:SF11">
    <property type="entry name" value="RIBULOSE BISPHOSPHATE CARBOXYLASE_OXYGENASE ACTIVASE, CHLOROPLASTIC"/>
    <property type="match status" value="1"/>
</dbReference>
<dbReference type="SUPFAM" id="SSF52821">
    <property type="entry name" value="Rhodanese/Cell cycle control phosphatase"/>
    <property type="match status" value="1"/>
</dbReference>
<feature type="compositionally biased region" description="Basic and acidic residues" evidence="7">
    <location>
        <begin position="282"/>
        <end position="302"/>
    </location>
</feature>
<keyword evidence="3 6" id="KW-0067">ATP-binding</keyword>
<dbReference type="InterPro" id="IPR001763">
    <property type="entry name" value="Rhodanese-like_dom"/>
</dbReference>
<evidence type="ECO:0000256" key="1">
    <source>
        <dbReference type="ARBA" id="ARBA00004470"/>
    </source>
</evidence>
<dbReference type="InterPro" id="IPR027417">
    <property type="entry name" value="P-loop_NTPase"/>
</dbReference>
<evidence type="ECO:0000313" key="9">
    <source>
        <dbReference type="EMBL" id="CAD8230053.1"/>
    </source>
</evidence>
<evidence type="ECO:0000256" key="6">
    <source>
        <dbReference type="RuleBase" id="RU369045"/>
    </source>
</evidence>
<comment type="similarity">
    <text evidence="5 6">Belongs to the RuBisCO activase family.</text>
</comment>
<dbReference type="Gene3D" id="1.10.8.1070">
    <property type="match status" value="1"/>
</dbReference>
<evidence type="ECO:0000256" key="3">
    <source>
        <dbReference type="ARBA" id="ARBA00022840"/>
    </source>
</evidence>
<dbReference type="Gene3D" id="3.40.50.300">
    <property type="entry name" value="P-loop containing nucleotide triphosphate hydrolases"/>
    <property type="match status" value="1"/>
</dbReference>
<dbReference type="Pfam" id="PF00581">
    <property type="entry name" value="Rhodanese"/>
    <property type="match status" value="1"/>
</dbReference>
<dbReference type="PROSITE" id="PS50206">
    <property type="entry name" value="RHODANESE_3"/>
    <property type="match status" value="1"/>
</dbReference>
<evidence type="ECO:0000256" key="2">
    <source>
        <dbReference type="ARBA" id="ARBA00022741"/>
    </source>
</evidence>